<reference evidence="3" key="3">
    <citation type="submission" date="2015-03" db="EMBL/GenBank/DDBJ databases">
        <authorList>
            <person name="Murphy D."/>
        </authorList>
    </citation>
    <scope>NUCLEOTIDE SEQUENCE [LARGE SCALE GENOMIC DNA]</scope>
    <source>
        <strain evidence="3">K00500041</strain>
    </source>
</reference>
<dbReference type="AlphaFoldDB" id="A0A0U0SU52"/>
<evidence type="ECO:0000313" key="10">
    <source>
        <dbReference type="Proteomes" id="UP000046947"/>
    </source>
</evidence>
<dbReference type="Proteomes" id="UP000044938">
    <property type="component" value="Unassembled WGS sequence"/>
</dbReference>
<dbReference type="EMBL" id="CSBK01000162">
    <property type="protein sequence ID" value="COX03545.1"/>
    <property type="molecule type" value="Genomic_DNA"/>
</dbReference>
<name>A0A0U0SU52_MYCTX</name>
<organism evidence="3 6">
    <name type="scientific">Mycobacterium tuberculosis</name>
    <dbReference type="NCBI Taxonomy" id="1773"/>
    <lineage>
        <taxon>Bacteria</taxon>
        <taxon>Bacillati</taxon>
        <taxon>Actinomycetota</taxon>
        <taxon>Actinomycetes</taxon>
        <taxon>Mycobacteriales</taxon>
        <taxon>Mycobacteriaceae</taxon>
        <taxon>Mycobacterium</taxon>
        <taxon>Mycobacterium tuberculosis complex</taxon>
    </lineage>
</organism>
<dbReference type="EMBL" id="CSAE01000004">
    <property type="protein sequence ID" value="COU92851.1"/>
    <property type="molecule type" value="Genomic_DNA"/>
</dbReference>
<proteinExistence type="predicted"/>
<dbReference type="EMBL" id="CFOH01000082">
    <property type="protein sequence ID" value="CFE47566.1"/>
    <property type="molecule type" value="Genomic_DNA"/>
</dbReference>
<evidence type="ECO:0000313" key="8">
    <source>
        <dbReference type="Proteomes" id="UP000044938"/>
    </source>
</evidence>
<evidence type="ECO:0000313" key="7">
    <source>
        <dbReference type="Proteomes" id="UP000039021"/>
    </source>
</evidence>
<dbReference type="EMBL" id="CGCX01000527">
    <property type="protein sequence ID" value="CFR78028.1"/>
    <property type="molecule type" value="Genomic_DNA"/>
</dbReference>
<dbReference type="Proteomes" id="UP000046947">
    <property type="component" value="Unassembled WGS sequence"/>
</dbReference>
<gene>
    <name evidence="2" type="ORF">ERS007657_01631</name>
    <name evidence="1" type="ORF">ERS007688_00791</name>
    <name evidence="3" type="ORF">ERS007703_00083</name>
    <name evidence="4" type="ORF">ERS007720_02795</name>
    <name evidence="5" type="ORF">ERS007739_00551</name>
</gene>
<dbReference type="Proteomes" id="UP000046680">
    <property type="component" value="Unassembled WGS sequence"/>
</dbReference>
<dbReference type="Proteomes" id="UP000039021">
    <property type="component" value="Unassembled WGS sequence"/>
</dbReference>
<evidence type="ECO:0000313" key="6">
    <source>
        <dbReference type="Proteomes" id="UP000038802"/>
    </source>
</evidence>
<evidence type="ECO:0000313" key="2">
    <source>
        <dbReference type="EMBL" id="CFR78028.1"/>
    </source>
</evidence>
<accession>A0A0U0SU52</accession>
<evidence type="ECO:0000313" key="1">
    <source>
        <dbReference type="EMBL" id="CFE47566.1"/>
    </source>
</evidence>
<evidence type="ECO:0000313" key="5">
    <source>
        <dbReference type="EMBL" id="COX03545.1"/>
    </source>
</evidence>
<dbReference type="EMBL" id="CSAJ01000387">
    <property type="protein sequence ID" value="COW52532.1"/>
    <property type="molecule type" value="Genomic_DNA"/>
</dbReference>
<reference evidence="6 7" key="1">
    <citation type="submission" date="2015-03" db="EMBL/GenBank/DDBJ databases">
        <authorList>
            <consortium name="Pathogen Informatics"/>
        </authorList>
    </citation>
    <scope>NUCLEOTIDE SEQUENCE [LARGE SCALE GENOMIC DNA]</scope>
    <source>
        <strain evidence="2 9">C09601061</strain>
        <strain evidence="1 10">H09601792</strain>
        <strain evidence="6">K00500041</strain>
        <strain evidence="4 8">M09401471</strain>
        <strain evidence="7">N09902308</strain>
    </source>
</reference>
<protein>
    <submittedName>
        <fullName evidence="3">Uncharacterized protein</fullName>
    </submittedName>
</protein>
<reference evidence="5" key="2">
    <citation type="submission" date="2015-03" db="EMBL/GenBank/DDBJ databases">
        <authorList>
            <consortium name="Pathogen Informatics"/>
            <person name="Murphy D."/>
        </authorList>
    </citation>
    <scope>NUCLEOTIDE SEQUENCE</scope>
    <source>
        <strain evidence="5">N09902308</strain>
    </source>
</reference>
<evidence type="ECO:0000313" key="4">
    <source>
        <dbReference type="EMBL" id="COW52532.1"/>
    </source>
</evidence>
<dbReference type="Proteomes" id="UP000038802">
    <property type="component" value="Unassembled WGS sequence"/>
</dbReference>
<evidence type="ECO:0000313" key="9">
    <source>
        <dbReference type="Proteomes" id="UP000046680"/>
    </source>
</evidence>
<sequence>MRDRIVGSTFSGSVVANMKIRCSGGSSTILSSALNPAVVTMCASSTINTRYRDWTGA</sequence>
<evidence type="ECO:0000313" key="3">
    <source>
        <dbReference type="EMBL" id="COU92851.1"/>
    </source>
</evidence>